<feature type="signal peptide" evidence="7">
    <location>
        <begin position="1"/>
        <end position="18"/>
    </location>
</feature>
<keyword evidence="3 7" id="KW-0812">Transmembrane</keyword>
<comment type="similarity">
    <text evidence="2 7">Belongs to the nonaspanin (TM9SF) (TC 9.A.2) family.</text>
</comment>
<evidence type="ECO:0000256" key="7">
    <source>
        <dbReference type="RuleBase" id="RU363079"/>
    </source>
</evidence>
<evidence type="ECO:0000256" key="3">
    <source>
        <dbReference type="ARBA" id="ARBA00022692"/>
    </source>
</evidence>
<feature type="transmembrane region" description="Helical" evidence="7">
    <location>
        <begin position="440"/>
        <end position="463"/>
    </location>
</feature>
<comment type="subcellular location">
    <subcellularLocation>
        <location evidence="1">Membrane</location>
        <topology evidence="1">Multi-pass membrane protein</topology>
    </subcellularLocation>
</comment>
<keyword evidence="6 7" id="KW-0472">Membrane</keyword>
<dbReference type="PANTHER" id="PTHR10766">
    <property type="entry name" value="TRANSMEMBRANE 9 SUPERFAMILY PROTEIN"/>
    <property type="match status" value="1"/>
</dbReference>
<dbReference type="SUPFAM" id="SSF103473">
    <property type="entry name" value="MFS general substrate transporter"/>
    <property type="match status" value="1"/>
</dbReference>
<evidence type="ECO:0000256" key="5">
    <source>
        <dbReference type="ARBA" id="ARBA00022989"/>
    </source>
</evidence>
<reference evidence="8" key="1">
    <citation type="submission" date="2021-01" db="EMBL/GenBank/DDBJ databases">
        <authorList>
            <person name="Corre E."/>
            <person name="Pelletier E."/>
            <person name="Niang G."/>
            <person name="Scheremetjew M."/>
            <person name="Finn R."/>
            <person name="Kale V."/>
            <person name="Holt S."/>
            <person name="Cochrane G."/>
            <person name="Meng A."/>
            <person name="Brown T."/>
            <person name="Cohen L."/>
        </authorList>
    </citation>
    <scope>NUCLEOTIDE SEQUENCE</scope>
    <source>
        <strain evidence="8">CCMP2078</strain>
    </source>
</reference>
<keyword evidence="4 7" id="KW-0732">Signal</keyword>
<dbReference type="Pfam" id="PF02990">
    <property type="entry name" value="EMP70"/>
    <property type="match status" value="1"/>
</dbReference>
<dbReference type="PANTHER" id="PTHR10766:SF111">
    <property type="entry name" value="TRANSMEMBRANE 9 SUPERFAMILY MEMBER 2"/>
    <property type="match status" value="1"/>
</dbReference>
<dbReference type="InterPro" id="IPR036259">
    <property type="entry name" value="MFS_trans_sf"/>
</dbReference>
<name>A0A7R9U668_9STRA</name>
<gene>
    <name evidence="8" type="ORF">PPYR1160_LOCUS5498</name>
</gene>
<feature type="transmembrane region" description="Helical" evidence="7">
    <location>
        <begin position="529"/>
        <end position="557"/>
    </location>
</feature>
<dbReference type="EMBL" id="HBEA01007175">
    <property type="protein sequence ID" value="CAD8256006.1"/>
    <property type="molecule type" value="Transcribed_RNA"/>
</dbReference>
<evidence type="ECO:0000256" key="6">
    <source>
        <dbReference type="ARBA" id="ARBA00023136"/>
    </source>
</evidence>
<feature type="transmembrane region" description="Helical" evidence="7">
    <location>
        <begin position="373"/>
        <end position="394"/>
    </location>
</feature>
<feature type="transmembrane region" description="Helical" evidence="7">
    <location>
        <begin position="339"/>
        <end position="367"/>
    </location>
</feature>
<keyword evidence="5 7" id="KW-1133">Transmembrane helix</keyword>
<feature type="transmembrane region" description="Helical" evidence="7">
    <location>
        <begin position="406"/>
        <end position="428"/>
    </location>
</feature>
<dbReference type="GO" id="GO:0005737">
    <property type="term" value="C:cytoplasm"/>
    <property type="evidence" value="ECO:0007669"/>
    <property type="project" value="UniProtKB-ARBA"/>
</dbReference>
<evidence type="ECO:0000313" key="8">
    <source>
        <dbReference type="EMBL" id="CAD8256006.1"/>
    </source>
</evidence>
<evidence type="ECO:0000256" key="2">
    <source>
        <dbReference type="ARBA" id="ARBA00005227"/>
    </source>
</evidence>
<dbReference type="InterPro" id="IPR004240">
    <property type="entry name" value="EMP70"/>
</dbReference>
<dbReference type="GO" id="GO:0016020">
    <property type="term" value="C:membrane"/>
    <property type="evidence" value="ECO:0007669"/>
    <property type="project" value="UniProtKB-SubCell"/>
</dbReference>
<feature type="transmembrane region" description="Helical" evidence="7">
    <location>
        <begin position="600"/>
        <end position="629"/>
    </location>
</feature>
<sequence>MALFAALLLASALIGTEAAISVPGVVPKVYGKNGDVAIEANKLMSTKTQTPYDYYTLPYCQSDVQERSENLGQRLAGDKLESSGYKARMQVPRACMILCQKDLSSKEARKFRNFIDDEYRVSLVLDTLPVTMTVQGEDEMEEPYSVRGYPVGFVDESSGHKRYYLYNHLRFTIYFNEDPAMYRPDLPGGESQAHVVGFEVVPISIKHQFDKRASGTVTADTVLETCNEMHHASNQLDTLLSIDGPTEVIFTYDLIWQRSDLHWTERWDVYLRSGPADNVHWFSIINSALVTVFLAAMVAMILIRALRRDILAYNEDDDDDSGWKLMHTEVFRPPTYGKVAFSVIVGTGIQVTLMIFATLAIAIFGIISPANRGYLVTSLLVFYAFMGTVAGYFSARTYKMFRGTNWRLTTVFTATAFPGFCFVCFFIVDMALAAQGSSAAVPALTWFTLIAMCFGVSVPLVFAGSYKGYREDLQELPCRVNLIARKIPEQPWYFHPVVVMACGGILPFAAVSVELFFLMSAIWLNQLYYIFGFLLMTMIILVITCAELSIVVCYFQLCSANHRWWWNSIVTPGASGLYVLAFSMWYYLQETDISEGVPSLIYFVYMILLSTCFFLVTGSSGYLATLAFVKAIFSSVKVD</sequence>
<feature type="chain" id="PRO_5031590595" description="Transmembrane 9 superfamily member" evidence="7">
    <location>
        <begin position="19"/>
        <end position="639"/>
    </location>
</feature>
<dbReference type="GO" id="GO:0072657">
    <property type="term" value="P:protein localization to membrane"/>
    <property type="evidence" value="ECO:0007669"/>
    <property type="project" value="TreeGrafter"/>
</dbReference>
<evidence type="ECO:0000256" key="1">
    <source>
        <dbReference type="ARBA" id="ARBA00004141"/>
    </source>
</evidence>
<dbReference type="AlphaFoldDB" id="A0A7R9U668"/>
<feature type="transmembrane region" description="Helical" evidence="7">
    <location>
        <begin position="564"/>
        <end position="588"/>
    </location>
</feature>
<organism evidence="8">
    <name type="scientific">Pinguiococcus pyrenoidosus</name>
    <dbReference type="NCBI Taxonomy" id="172671"/>
    <lineage>
        <taxon>Eukaryota</taxon>
        <taxon>Sar</taxon>
        <taxon>Stramenopiles</taxon>
        <taxon>Ochrophyta</taxon>
        <taxon>Pinguiophyceae</taxon>
        <taxon>Pinguiochrysidales</taxon>
        <taxon>Pinguiochrysidaceae</taxon>
        <taxon>Pinguiococcus</taxon>
    </lineage>
</organism>
<evidence type="ECO:0000256" key="4">
    <source>
        <dbReference type="ARBA" id="ARBA00022729"/>
    </source>
</evidence>
<feature type="transmembrane region" description="Helical" evidence="7">
    <location>
        <begin position="281"/>
        <end position="303"/>
    </location>
</feature>
<feature type="transmembrane region" description="Helical" evidence="7">
    <location>
        <begin position="492"/>
        <end position="523"/>
    </location>
</feature>
<proteinExistence type="inferred from homology"/>
<protein>
    <recommendedName>
        <fullName evidence="7">Transmembrane 9 superfamily member</fullName>
    </recommendedName>
</protein>
<accession>A0A7R9U668</accession>